<keyword evidence="5 14" id="KW-0808">Transferase</keyword>
<comment type="pathway">
    <text evidence="2 14">Cofactor biosynthesis; FMN biosynthesis; FMN from riboflavin (ATP route): step 1/1.</text>
</comment>
<evidence type="ECO:0000313" key="17">
    <source>
        <dbReference type="Proteomes" id="UP000735205"/>
    </source>
</evidence>
<evidence type="ECO:0000256" key="14">
    <source>
        <dbReference type="PIRNR" id="PIRNR004491"/>
    </source>
</evidence>
<dbReference type="Pfam" id="PF01687">
    <property type="entry name" value="Flavokinase"/>
    <property type="match status" value="1"/>
</dbReference>
<dbReference type="InterPro" id="IPR014729">
    <property type="entry name" value="Rossmann-like_a/b/a_fold"/>
</dbReference>
<dbReference type="EMBL" id="JAAMFJ010000001">
    <property type="protein sequence ID" value="MBS9336103.1"/>
    <property type="molecule type" value="Genomic_DNA"/>
</dbReference>
<dbReference type="EC" id="2.7.7.2" evidence="14"/>
<dbReference type="GO" id="GO:0003919">
    <property type="term" value="F:FMN adenylyltransferase activity"/>
    <property type="evidence" value="ECO:0007669"/>
    <property type="project" value="UniProtKB-EC"/>
</dbReference>
<evidence type="ECO:0000256" key="1">
    <source>
        <dbReference type="ARBA" id="ARBA00004726"/>
    </source>
</evidence>
<gene>
    <name evidence="16" type="primary">ribF</name>
    <name evidence="16" type="ORF">G6R28_02505</name>
</gene>
<evidence type="ECO:0000256" key="4">
    <source>
        <dbReference type="ARBA" id="ARBA00022643"/>
    </source>
</evidence>
<dbReference type="EC" id="2.7.1.26" evidence="14"/>
<evidence type="ECO:0000256" key="11">
    <source>
        <dbReference type="ARBA" id="ARBA00023268"/>
    </source>
</evidence>
<evidence type="ECO:0000256" key="10">
    <source>
        <dbReference type="ARBA" id="ARBA00022840"/>
    </source>
</evidence>
<keyword evidence="17" id="KW-1185">Reference proteome</keyword>
<comment type="similarity">
    <text evidence="14">Belongs to the ribF family.</text>
</comment>
<dbReference type="NCBIfam" id="TIGR00125">
    <property type="entry name" value="cyt_tran_rel"/>
    <property type="match status" value="1"/>
</dbReference>
<comment type="pathway">
    <text evidence="1 14">Cofactor biosynthesis; FAD biosynthesis; FAD from FMN: step 1/1.</text>
</comment>
<dbReference type="InterPro" id="IPR023468">
    <property type="entry name" value="Riboflavin_kinase"/>
</dbReference>
<evidence type="ECO:0000256" key="7">
    <source>
        <dbReference type="ARBA" id="ARBA00022741"/>
    </source>
</evidence>
<evidence type="ECO:0000256" key="12">
    <source>
        <dbReference type="ARBA" id="ARBA00047880"/>
    </source>
</evidence>
<keyword evidence="9 14" id="KW-0274">FAD</keyword>
<keyword evidence="6 14" id="KW-0548">Nucleotidyltransferase</keyword>
<dbReference type="SUPFAM" id="SSF82114">
    <property type="entry name" value="Riboflavin kinase-like"/>
    <property type="match status" value="1"/>
</dbReference>
<dbReference type="GO" id="GO:0008531">
    <property type="term" value="F:riboflavin kinase activity"/>
    <property type="evidence" value="ECO:0007669"/>
    <property type="project" value="UniProtKB-EC"/>
</dbReference>
<feature type="domain" description="Riboflavin kinase" evidence="15">
    <location>
        <begin position="189"/>
        <end position="314"/>
    </location>
</feature>
<evidence type="ECO:0000256" key="2">
    <source>
        <dbReference type="ARBA" id="ARBA00005201"/>
    </source>
</evidence>
<dbReference type="Pfam" id="PF06574">
    <property type="entry name" value="FAD_syn"/>
    <property type="match status" value="1"/>
</dbReference>
<dbReference type="InterPro" id="IPR015865">
    <property type="entry name" value="Riboflavin_kinase_bac/euk"/>
</dbReference>
<dbReference type="SMART" id="SM00904">
    <property type="entry name" value="Flavokinase"/>
    <property type="match status" value="1"/>
</dbReference>
<evidence type="ECO:0000256" key="3">
    <source>
        <dbReference type="ARBA" id="ARBA00022630"/>
    </source>
</evidence>
<dbReference type="PIRSF" id="PIRSF004491">
    <property type="entry name" value="FAD_Synth"/>
    <property type="match status" value="1"/>
</dbReference>
<keyword evidence="3 14" id="KW-0285">Flavoprotein</keyword>
<evidence type="ECO:0000259" key="15">
    <source>
        <dbReference type="SMART" id="SM00904"/>
    </source>
</evidence>
<comment type="caution">
    <text evidence="16">The sequence shown here is derived from an EMBL/GenBank/DDBJ whole genome shotgun (WGS) entry which is preliminary data.</text>
</comment>
<evidence type="ECO:0000256" key="8">
    <source>
        <dbReference type="ARBA" id="ARBA00022777"/>
    </source>
</evidence>
<keyword evidence="7 14" id="KW-0547">Nucleotide-binding</keyword>
<comment type="catalytic activity">
    <reaction evidence="12 14">
        <text>riboflavin + ATP = FMN + ADP + H(+)</text>
        <dbReference type="Rhea" id="RHEA:14357"/>
        <dbReference type="ChEBI" id="CHEBI:15378"/>
        <dbReference type="ChEBI" id="CHEBI:30616"/>
        <dbReference type="ChEBI" id="CHEBI:57986"/>
        <dbReference type="ChEBI" id="CHEBI:58210"/>
        <dbReference type="ChEBI" id="CHEBI:456216"/>
        <dbReference type="EC" id="2.7.1.26"/>
    </reaction>
</comment>
<keyword evidence="10 14" id="KW-0067">ATP-binding</keyword>
<keyword evidence="4 14" id="KW-0288">FMN</keyword>
<dbReference type="SUPFAM" id="SSF52374">
    <property type="entry name" value="Nucleotidylyl transferase"/>
    <property type="match status" value="1"/>
</dbReference>
<evidence type="ECO:0000256" key="9">
    <source>
        <dbReference type="ARBA" id="ARBA00022827"/>
    </source>
</evidence>
<dbReference type="InterPro" id="IPR004821">
    <property type="entry name" value="Cyt_trans-like"/>
</dbReference>
<comment type="catalytic activity">
    <reaction evidence="13 14">
        <text>FMN + ATP + H(+) = FAD + diphosphate</text>
        <dbReference type="Rhea" id="RHEA:17237"/>
        <dbReference type="ChEBI" id="CHEBI:15378"/>
        <dbReference type="ChEBI" id="CHEBI:30616"/>
        <dbReference type="ChEBI" id="CHEBI:33019"/>
        <dbReference type="ChEBI" id="CHEBI:57692"/>
        <dbReference type="ChEBI" id="CHEBI:58210"/>
        <dbReference type="EC" id="2.7.7.2"/>
    </reaction>
</comment>
<protein>
    <recommendedName>
        <fullName evidence="14">Riboflavin biosynthesis protein</fullName>
    </recommendedName>
    <domain>
        <recommendedName>
            <fullName evidence="14">Riboflavin kinase</fullName>
            <ecNumber evidence="14">2.7.1.26</ecNumber>
        </recommendedName>
        <alternativeName>
            <fullName evidence="14">Flavokinase</fullName>
        </alternativeName>
    </domain>
    <domain>
        <recommendedName>
            <fullName evidence="14">FMN adenylyltransferase</fullName>
            <ecNumber evidence="14">2.7.7.2</ecNumber>
        </recommendedName>
        <alternativeName>
            <fullName evidence="14">FAD pyrophosphorylase</fullName>
        </alternativeName>
        <alternativeName>
            <fullName evidence="14">FAD synthase</fullName>
        </alternativeName>
    </domain>
</protein>
<dbReference type="InterPro" id="IPR023465">
    <property type="entry name" value="Riboflavin_kinase_dom_sf"/>
</dbReference>
<dbReference type="PANTHER" id="PTHR22749:SF6">
    <property type="entry name" value="RIBOFLAVIN KINASE"/>
    <property type="match status" value="1"/>
</dbReference>
<dbReference type="Gene3D" id="2.40.30.30">
    <property type="entry name" value="Riboflavin kinase-like"/>
    <property type="match status" value="1"/>
</dbReference>
<dbReference type="NCBIfam" id="TIGR00083">
    <property type="entry name" value="ribF"/>
    <property type="match status" value="1"/>
</dbReference>
<dbReference type="Gene3D" id="3.40.50.620">
    <property type="entry name" value="HUPs"/>
    <property type="match status" value="1"/>
</dbReference>
<dbReference type="CDD" id="cd02064">
    <property type="entry name" value="FAD_synthetase_N"/>
    <property type="match status" value="1"/>
</dbReference>
<proteinExistence type="inferred from homology"/>
<keyword evidence="8 14" id="KW-0418">Kinase</keyword>
<dbReference type="InterPro" id="IPR015864">
    <property type="entry name" value="FAD_synthase"/>
</dbReference>
<dbReference type="RefSeq" id="WP_213792652.1">
    <property type="nucleotide sequence ID" value="NZ_JAAMFJ010000001.1"/>
</dbReference>
<organism evidence="16 17">
    <name type="scientific">Fructobacillus papyrifericola</name>
    <dbReference type="NCBI Taxonomy" id="2713172"/>
    <lineage>
        <taxon>Bacteria</taxon>
        <taxon>Bacillati</taxon>
        <taxon>Bacillota</taxon>
        <taxon>Bacilli</taxon>
        <taxon>Lactobacillales</taxon>
        <taxon>Lactobacillaceae</taxon>
        <taxon>Fructobacillus</taxon>
    </lineage>
</organism>
<evidence type="ECO:0000313" key="16">
    <source>
        <dbReference type="EMBL" id="MBS9336103.1"/>
    </source>
</evidence>
<dbReference type="InterPro" id="IPR002606">
    <property type="entry name" value="Riboflavin_kinase_bac"/>
</dbReference>
<accession>A0ABS5QSC7</accession>
<evidence type="ECO:0000256" key="5">
    <source>
        <dbReference type="ARBA" id="ARBA00022679"/>
    </source>
</evidence>
<evidence type="ECO:0000256" key="13">
    <source>
        <dbReference type="ARBA" id="ARBA00049494"/>
    </source>
</evidence>
<sequence length="316" mass="35274">MTELYQIHYPLDNNSLQARPQVLAMGFFDGVHLGHQAVIQAAKEQADRLGLPLAVLTYTPYPGLVFEKQALPWRALTPLKQKVELLEELGVDRVYVLNLTSALAALSPEQFVDQVLMPLQAKAVVAGFDHLYGRREEQADMAHLAEYAKGRFIVEAVSKTTLVNQDVKVASRNIRQKLAEGDADFVKESLGRPHQTSGYVVHGDARGRTLGFPTINIWTSEEESLPGIGVYVVSVEIAGKRVLGMASIGRNVTFEKGRPVTVEINLFDFSKEVYGEFVKVDWLHYLRGEVAFSGAEALVEQLKKDREDSLKYFEEN</sequence>
<dbReference type="PANTHER" id="PTHR22749">
    <property type="entry name" value="RIBOFLAVIN KINASE/FMN ADENYLYLTRANSFERASE"/>
    <property type="match status" value="1"/>
</dbReference>
<dbReference type="Proteomes" id="UP000735205">
    <property type="component" value="Unassembled WGS sequence"/>
</dbReference>
<name>A0ABS5QSC7_9LACO</name>
<reference evidence="16 17" key="1">
    <citation type="submission" date="2020-02" db="EMBL/GenBank/DDBJ databases">
        <title>Fructobacillus sp. isolated from paper mulberry of Taiwan.</title>
        <authorList>
            <person name="Lin S.-T."/>
        </authorList>
    </citation>
    <scope>NUCLEOTIDE SEQUENCE [LARGE SCALE GENOMIC DNA]</scope>
    <source>
        <strain evidence="16 17">M1-21</strain>
    </source>
</reference>
<evidence type="ECO:0000256" key="6">
    <source>
        <dbReference type="ARBA" id="ARBA00022695"/>
    </source>
</evidence>
<keyword evidence="11" id="KW-0511">Multifunctional enzyme</keyword>